<dbReference type="GO" id="GO:0004820">
    <property type="term" value="F:glycine-tRNA ligase activity"/>
    <property type="evidence" value="ECO:0007669"/>
    <property type="project" value="UniProtKB-EC"/>
</dbReference>
<gene>
    <name evidence="10" type="ORF">METZ01_LOCUS342602</name>
</gene>
<evidence type="ECO:0000256" key="5">
    <source>
        <dbReference type="ARBA" id="ARBA00022840"/>
    </source>
</evidence>
<dbReference type="Pfam" id="PF02091">
    <property type="entry name" value="tRNA-synt_2e"/>
    <property type="match status" value="1"/>
</dbReference>
<dbReference type="SUPFAM" id="SSF55681">
    <property type="entry name" value="Class II aaRS and biotin synthetases"/>
    <property type="match status" value="1"/>
</dbReference>
<dbReference type="Gene3D" id="3.30.930.10">
    <property type="entry name" value="Bira Bifunctional Protein, Domain 2"/>
    <property type="match status" value="1"/>
</dbReference>
<dbReference type="AlphaFoldDB" id="A0A382QY19"/>
<evidence type="ECO:0000256" key="7">
    <source>
        <dbReference type="ARBA" id="ARBA00023146"/>
    </source>
</evidence>
<keyword evidence="5" id="KW-0067">ATP-binding</keyword>
<comment type="similarity">
    <text evidence="1">Belongs to the class-II aminoacyl-tRNA synthetase family.</text>
</comment>
<evidence type="ECO:0000256" key="9">
    <source>
        <dbReference type="SAM" id="MobiDB-lite"/>
    </source>
</evidence>
<dbReference type="GO" id="GO:0006426">
    <property type="term" value="P:glycyl-tRNA aminoacylation"/>
    <property type="evidence" value="ECO:0007669"/>
    <property type="project" value="InterPro"/>
</dbReference>
<evidence type="ECO:0000256" key="2">
    <source>
        <dbReference type="ARBA" id="ARBA00012829"/>
    </source>
</evidence>
<evidence type="ECO:0000256" key="1">
    <source>
        <dbReference type="ARBA" id="ARBA00008226"/>
    </source>
</evidence>
<evidence type="ECO:0000256" key="8">
    <source>
        <dbReference type="ARBA" id="ARBA00047937"/>
    </source>
</evidence>
<feature type="region of interest" description="Disordered" evidence="9">
    <location>
        <begin position="69"/>
        <end position="88"/>
    </location>
</feature>
<dbReference type="InterPro" id="IPR006194">
    <property type="entry name" value="Gly-tRNA-synth_heterodimer"/>
</dbReference>
<organism evidence="10">
    <name type="scientific">marine metagenome</name>
    <dbReference type="NCBI Taxonomy" id="408172"/>
    <lineage>
        <taxon>unclassified sequences</taxon>
        <taxon>metagenomes</taxon>
        <taxon>ecological metagenomes</taxon>
    </lineage>
</organism>
<evidence type="ECO:0000256" key="4">
    <source>
        <dbReference type="ARBA" id="ARBA00022741"/>
    </source>
</evidence>
<dbReference type="InterPro" id="IPR002310">
    <property type="entry name" value="Gly-tRNA_ligase_asu"/>
</dbReference>
<feature type="non-terminal residue" evidence="10">
    <location>
        <position position="88"/>
    </location>
</feature>
<keyword evidence="6" id="KW-0648">Protein biosynthesis</keyword>
<evidence type="ECO:0000256" key="3">
    <source>
        <dbReference type="ARBA" id="ARBA00022598"/>
    </source>
</evidence>
<dbReference type="PANTHER" id="PTHR30075:SF2">
    <property type="entry name" value="GLYCINE--TRNA LIGASE, CHLOROPLASTIC_MITOCHONDRIAL 2"/>
    <property type="match status" value="1"/>
</dbReference>
<comment type="catalytic activity">
    <reaction evidence="8">
        <text>tRNA(Gly) + glycine + ATP = glycyl-tRNA(Gly) + AMP + diphosphate</text>
        <dbReference type="Rhea" id="RHEA:16013"/>
        <dbReference type="Rhea" id="RHEA-COMP:9664"/>
        <dbReference type="Rhea" id="RHEA-COMP:9683"/>
        <dbReference type="ChEBI" id="CHEBI:30616"/>
        <dbReference type="ChEBI" id="CHEBI:33019"/>
        <dbReference type="ChEBI" id="CHEBI:57305"/>
        <dbReference type="ChEBI" id="CHEBI:78442"/>
        <dbReference type="ChEBI" id="CHEBI:78522"/>
        <dbReference type="ChEBI" id="CHEBI:456215"/>
        <dbReference type="EC" id="6.1.1.14"/>
    </reaction>
</comment>
<dbReference type="GO" id="GO:0005829">
    <property type="term" value="C:cytosol"/>
    <property type="evidence" value="ECO:0007669"/>
    <property type="project" value="TreeGrafter"/>
</dbReference>
<evidence type="ECO:0000256" key="6">
    <source>
        <dbReference type="ARBA" id="ARBA00022917"/>
    </source>
</evidence>
<dbReference type="InterPro" id="IPR045864">
    <property type="entry name" value="aa-tRNA-synth_II/BPL/LPL"/>
</dbReference>
<dbReference type="GO" id="GO:0005524">
    <property type="term" value="F:ATP binding"/>
    <property type="evidence" value="ECO:0007669"/>
    <property type="project" value="UniProtKB-KW"/>
</dbReference>
<dbReference type="PROSITE" id="PS50861">
    <property type="entry name" value="AA_TRNA_LIGASE_II_GLYAB"/>
    <property type="match status" value="1"/>
</dbReference>
<keyword evidence="3" id="KW-0436">Ligase</keyword>
<reference evidence="10" key="1">
    <citation type="submission" date="2018-05" db="EMBL/GenBank/DDBJ databases">
        <authorList>
            <person name="Lanie J.A."/>
            <person name="Ng W.-L."/>
            <person name="Kazmierczak K.M."/>
            <person name="Andrzejewski T.M."/>
            <person name="Davidsen T.M."/>
            <person name="Wayne K.J."/>
            <person name="Tettelin H."/>
            <person name="Glass J.I."/>
            <person name="Rusch D."/>
            <person name="Podicherti R."/>
            <person name="Tsui H.-C.T."/>
            <person name="Winkler M.E."/>
        </authorList>
    </citation>
    <scope>NUCLEOTIDE SEQUENCE</scope>
</reference>
<keyword evidence="4" id="KW-0547">Nucleotide-binding</keyword>
<name>A0A382QY19_9ZZZZ</name>
<proteinExistence type="inferred from homology"/>
<sequence>MTQKNKLKKKKGKPTPVNFQETILNLQKFWGNYGCVILQPYDIEVGAGTFHPATTLRSLGTKPWKAAYVQPSRRPTDGRYGKNPNRLQ</sequence>
<dbReference type="EMBL" id="UINC01117369">
    <property type="protein sequence ID" value="SVC89748.1"/>
    <property type="molecule type" value="Genomic_DNA"/>
</dbReference>
<protein>
    <recommendedName>
        <fullName evidence="2">glycine--tRNA ligase</fullName>
        <ecNumber evidence="2">6.1.1.14</ecNumber>
    </recommendedName>
</protein>
<keyword evidence="7" id="KW-0030">Aminoacyl-tRNA synthetase</keyword>
<dbReference type="PANTHER" id="PTHR30075">
    <property type="entry name" value="GLYCYL-TRNA SYNTHETASE"/>
    <property type="match status" value="1"/>
</dbReference>
<evidence type="ECO:0000313" key="10">
    <source>
        <dbReference type="EMBL" id="SVC89748.1"/>
    </source>
</evidence>
<accession>A0A382QY19</accession>
<dbReference type="EC" id="6.1.1.14" evidence="2"/>